<dbReference type="InterPro" id="IPR000887">
    <property type="entry name" value="Aldlse_KDPG_KHG"/>
</dbReference>
<organism evidence="6 9">
    <name type="scientific">Clostridium innocuum</name>
    <dbReference type="NCBI Taxonomy" id="1522"/>
    <lineage>
        <taxon>Bacteria</taxon>
        <taxon>Bacillati</taxon>
        <taxon>Bacillota</taxon>
        <taxon>Clostridia</taxon>
        <taxon>Eubacteriales</taxon>
        <taxon>Clostridiaceae</taxon>
        <taxon>Clostridium</taxon>
    </lineage>
</organism>
<evidence type="ECO:0000256" key="4">
    <source>
        <dbReference type="ARBA" id="ARBA00023239"/>
    </source>
</evidence>
<evidence type="ECO:0000313" key="7">
    <source>
        <dbReference type="EMBL" id="MCR0234369.1"/>
    </source>
</evidence>
<evidence type="ECO:0000313" key="9">
    <source>
        <dbReference type="Proteomes" id="UP000030008"/>
    </source>
</evidence>
<dbReference type="InterPro" id="IPR013785">
    <property type="entry name" value="Aldolase_TIM"/>
</dbReference>
<accession>A0A099I710</accession>
<keyword evidence="5" id="KW-0119">Carbohydrate metabolism</keyword>
<protein>
    <submittedName>
        <fullName evidence="6">Ketohydroxyglutarate aldolase</fullName>
    </submittedName>
</protein>
<comment type="caution">
    <text evidence="6">The sequence shown here is derived from an EMBL/GenBank/DDBJ whole genome shotgun (WGS) entry which is preliminary data.</text>
</comment>
<dbReference type="Gene3D" id="3.20.20.70">
    <property type="entry name" value="Aldolase class I"/>
    <property type="match status" value="1"/>
</dbReference>
<dbReference type="SUPFAM" id="SSF51569">
    <property type="entry name" value="Aldolase"/>
    <property type="match status" value="1"/>
</dbReference>
<dbReference type="Proteomes" id="UP001203972">
    <property type="component" value="Unassembled WGS sequence"/>
</dbReference>
<dbReference type="CDD" id="cd00452">
    <property type="entry name" value="KDPG_aldolase"/>
    <property type="match status" value="1"/>
</dbReference>
<evidence type="ECO:0000313" key="8">
    <source>
        <dbReference type="EMBL" id="MZH56753.1"/>
    </source>
</evidence>
<dbReference type="PANTHER" id="PTHR30246">
    <property type="entry name" value="2-KETO-3-DEOXY-6-PHOSPHOGLUCONATE ALDOLASE"/>
    <property type="match status" value="1"/>
</dbReference>
<dbReference type="EMBL" id="JAKTMA010000032">
    <property type="protein sequence ID" value="MCR0234369.1"/>
    <property type="molecule type" value="Genomic_DNA"/>
</dbReference>
<dbReference type="Proteomes" id="UP000030008">
    <property type="component" value="Unassembled WGS sequence"/>
</dbReference>
<sequence length="210" mass="22532">MLAETICRIKKTGLMGIVRVETIERGIEIAQGCIDGGVDVLEISYTNNNAGEVIRALKEKFGDQLLVGAGTVLDPTTARLAIMDGAEFIIAPTFNKEVQEMANLYQIPYAPGCTSYTEMIEALKAGASFIKAFPISNYYGPDLAKVFKVPCPQIPILASGGANFDNLHTWFENGVDSVGLGGLLTKGSSADIAENARKLRAIVEESRKAD</sequence>
<evidence type="ECO:0000313" key="6">
    <source>
        <dbReference type="EMBL" id="KGJ52668.1"/>
    </source>
</evidence>
<dbReference type="PANTHER" id="PTHR30246:SF1">
    <property type="entry name" value="2-DEHYDRO-3-DEOXY-6-PHOSPHOGALACTONATE ALDOLASE-RELATED"/>
    <property type="match status" value="1"/>
</dbReference>
<dbReference type="Proteomes" id="UP000604383">
    <property type="component" value="Unassembled WGS sequence"/>
</dbReference>
<name>A0A099I710_CLOIN</name>
<evidence type="ECO:0000256" key="3">
    <source>
        <dbReference type="ARBA" id="ARBA00011233"/>
    </source>
</evidence>
<reference evidence="6 9" key="1">
    <citation type="submission" date="2014-08" db="EMBL/GenBank/DDBJ databases">
        <title>Clostridium innocuum, an unnegligible vancomycin-resistant pathogen causing extra-intestinal infections.</title>
        <authorList>
            <person name="Feng Y."/>
            <person name="Chiu C.-H."/>
        </authorList>
    </citation>
    <scope>NUCLEOTIDE SEQUENCE [LARGE SCALE GENOMIC DNA]</scope>
    <source>
        <strain evidence="6 9">AN88</strain>
    </source>
</reference>
<evidence type="ECO:0000256" key="2">
    <source>
        <dbReference type="ARBA" id="ARBA00006906"/>
    </source>
</evidence>
<evidence type="ECO:0000256" key="1">
    <source>
        <dbReference type="ARBA" id="ARBA00004761"/>
    </source>
</evidence>
<gene>
    <name evidence="6" type="ORF">CIAN88_13415</name>
    <name evidence="8" type="ORF">GT664_13605</name>
    <name evidence="7" type="ORF">MKC95_16485</name>
</gene>
<dbReference type="GO" id="GO:0016829">
    <property type="term" value="F:lyase activity"/>
    <property type="evidence" value="ECO:0007669"/>
    <property type="project" value="UniProtKB-KW"/>
</dbReference>
<comment type="similarity">
    <text evidence="2">Belongs to the KHG/KDPG aldolase family.</text>
</comment>
<dbReference type="AlphaFoldDB" id="A0A099I710"/>
<dbReference type="Pfam" id="PF01081">
    <property type="entry name" value="Aldolase"/>
    <property type="match status" value="1"/>
</dbReference>
<evidence type="ECO:0000256" key="5">
    <source>
        <dbReference type="ARBA" id="ARBA00023277"/>
    </source>
</evidence>
<comment type="subunit">
    <text evidence="3">Homotrimer.</text>
</comment>
<reference evidence="8" key="2">
    <citation type="journal article" date="2019" name="Nat. Med.">
        <title>A library of human gut bacterial isolates paired with longitudinal multiomics data enables mechanistic microbiome research.</title>
        <authorList>
            <person name="Poyet M."/>
            <person name="Groussin M."/>
            <person name="Gibbons S.M."/>
            <person name="Avila-Pacheco J."/>
            <person name="Jiang X."/>
            <person name="Kearney S.M."/>
            <person name="Perrotta A.R."/>
            <person name="Berdy B."/>
            <person name="Zhao S."/>
            <person name="Lieberman T.D."/>
            <person name="Swanson P.K."/>
            <person name="Smith M."/>
            <person name="Roesemann S."/>
            <person name="Alexander J.E."/>
            <person name="Rich S.A."/>
            <person name="Livny J."/>
            <person name="Vlamakis H."/>
            <person name="Clish C."/>
            <person name="Bullock K."/>
            <person name="Deik A."/>
            <person name="Scott J."/>
            <person name="Pierce K.A."/>
            <person name="Xavier R.J."/>
            <person name="Alm E.J."/>
        </authorList>
    </citation>
    <scope>NUCLEOTIDE SEQUENCE</scope>
    <source>
        <strain evidence="8">BIOML-A12</strain>
    </source>
</reference>
<comment type="pathway">
    <text evidence="1">Carbohydrate acid metabolism.</text>
</comment>
<keyword evidence="4" id="KW-0456">Lyase</keyword>
<dbReference type="EMBL" id="WWTN01000023">
    <property type="protein sequence ID" value="MZH56753.1"/>
    <property type="molecule type" value="Genomic_DNA"/>
</dbReference>
<proteinExistence type="inferred from homology"/>
<dbReference type="RefSeq" id="WP_008818502.1">
    <property type="nucleotide sequence ID" value="NZ_AP025565.1"/>
</dbReference>
<reference evidence="7" key="3">
    <citation type="journal article" date="2022" name="Clin. Infect. Dis.">
        <title>Association between Clostridium innocuum and antibiotic-associated diarrhea in adults and children: A cross-sectional study and comparative genomics analysis.</title>
        <authorList>
            <person name="Cherny K.E."/>
            <person name="Muscat E.B."/>
            <person name="Balaji A."/>
            <person name="Mukherjee J."/>
            <person name="Ozer E.A."/>
            <person name="Angarone M.P."/>
            <person name="Hauser A.R."/>
            <person name="Sichel J.S."/>
            <person name="Amponsah E."/>
            <person name="Kociolek L.K."/>
        </authorList>
    </citation>
    <scope>NUCLEOTIDE SEQUENCE</scope>
    <source>
        <strain evidence="7">NU1-AC-029v</strain>
    </source>
</reference>
<dbReference type="EMBL" id="JQIF01000057">
    <property type="protein sequence ID" value="KGJ52668.1"/>
    <property type="molecule type" value="Genomic_DNA"/>
</dbReference>